<dbReference type="Pfam" id="PF21982">
    <property type="entry name" value="RecX_HTH1"/>
    <property type="match status" value="1"/>
</dbReference>
<dbReference type="GO" id="GO:0005737">
    <property type="term" value="C:cytoplasm"/>
    <property type="evidence" value="ECO:0007669"/>
    <property type="project" value="UniProtKB-SubCell"/>
</dbReference>
<feature type="domain" description="RecX first three-helical" evidence="8">
    <location>
        <begin position="18"/>
        <end position="56"/>
    </location>
</feature>
<dbReference type="PANTHER" id="PTHR33602:SF1">
    <property type="entry name" value="REGULATORY PROTEIN RECX FAMILY PROTEIN"/>
    <property type="match status" value="1"/>
</dbReference>
<comment type="similarity">
    <text evidence="2 5">Belongs to the RecX family.</text>
</comment>
<dbReference type="Pfam" id="PF21981">
    <property type="entry name" value="RecX_HTH3"/>
    <property type="match status" value="1"/>
</dbReference>
<name>A0A5M4FGX5_9ACTN</name>
<dbReference type="InterPro" id="IPR053925">
    <property type="entry name" value="RecX_HTH_3rd"/>
</dbReference>
<sequence length="172" mass="19266">MPRTPVEEMTPEELTSFAKEIVVRKLSERAHSRSDLAQALAKKQVPEGVAEATLDKFETAGLIDDEEFARSWVQARQRGKGLSSRALAMELRRKGVDDEISKEVLSEIDPEAEVQAAHRLVQTKLRSMSRFDDTTKIRRLTGMLARKGYSPQLAFDVVRQELGAEAQALDSL</sequence>
<dbReference type="Gene3D" id="1.10.10.10">
    <property type="entry name" value="Winged helix-like DNA-binding domain superfamily/Winged helix DNA-binding domain"/>
    <property type="match status" value="1"/>
</dbReference>
<comment type="function">
    <text evidence="5">Modulates RecA activity.</text>
</comment>
<dbReference type="GO" id="GO:0006282">
    <property type="term" value="P:regulation of DNA repair"/>
    <property type="evidence" value="ECO:0007669"/>
    <property type="project" value="UniProtKB-UniRule"/>
</dbReference>
<dbReference type="HAMAP" id="MF_01114">
    <property type="entry name" value="RecX"/>
    <property type="match status" value="1"/>
</dbReference>
<evidence type="ECO:0000259" key="8">
    <source>
        <dbReference type="Pfam" id="PF21982"/>
    </source>
</evidence>
<dbReference type="RefSeq" id="WP_149689571.1">
    <property type="nucleotide sequence ID" value="NZ_SDPQ02000002.1"/>
</dbReference>
<reference evidence="9" key="1">
    <citation type="submission" date="2019-09" db="EMBL/GenBank/DDBJ databases">
        <authorList>
            <person name="Li J."/>
        </authorList>
    </citation>
    <scope>NUCLEOTIDE SEQUENCE [LARGE SCALE GENOMIC DNA]</scope>
    <source>
        <strain evidence="9">JCM 14732</strain>
    </source>
</reference>
<evidence type="ECO:0000256" key="1">
    <source>
        <dbReference type="ARBA" id="ARBA00004496"/>
    </source>
</evidence>
<feature type="domain" description="RecX third three-helical" evidence="7">
    <location>
        <begin position="111"/>
        <end position="157"/>
    </location>
</feature>
<dbReference type="InterPro" id="IPR003783">
    <property type="entry name" value="Regulatory_RecX"/>
</dbReference>
<dbReference type="InterPro" id="IPR053926">
    <property type="entry name" value="RecX_HTH_1st"/>
</dbReference>
<accession>A0A5M4FGX5</accession>
<dbReference type="Proteomes" id="UP000380867">
    <property type="component" value="Unassembled WGS sequence"/>
</dbReference>
<dbReference type="InterPro" id="IPR053924">
    <property type="entry name" value="RecX_HTH_2nd"/>
</dbReference>
<gene>
    <name evidence="5" type="primary">recX</name>
    <name evidence="9" type="ORF">ESP70_012510</name>
</gene>
<evidence type="ECO:0000259" key="7">
    <source>
        <dbReference type="Pfam" id="PF21981"/>
    </source>
</evidence>
<dbReference type="AlphaFoldDB" id="A0A5M4FGX5"/>
<dbReference type="PANTHER" id="PTHR33602">
    <property type="entry name" value="REGULATORY PROTEIN RECX FAMILY PROTEIN"/>
    <property type="match status" value="1"/>
</dbReference>
<comment type="caution">
    <text evidence="9">The sequence shown here is derived from an EMBL/GenBank/DDBJ whole genome shotgun (WGS) entry which is preliminary data.</text>
</comment>
<comment type="subcellular location">
    <subcellularLocation>
        <location evidence="1 5">Cytoplasm</location>
    </subcellularLocation>
</comment>
<dbReference type="OrthoDB" id="5244465at2"/>
<evidence type="ECO:0000259" key="6">
    <source>
        <dbReference type="Pfam" id="PF02631"/>
    </source>
</evidence>
<evidence type="ECO:0000313" key="9">
    <source>
        <dbReference type="EMBL" id="KAA1398141.1"/>
    </source>
</evidence>
<dbReference type="Pfam" id="PF02631">
    <property type="entry name" value="RecX_HTH2"/>
    <property type="match status" value="1"/>
</dbReference>
<proteinExistence type="inferred from homology"/>
<organism evidence="9 10">
    <name type="scientific">Aeromicrobium ginsengisoli</name>
    <dbReference type="NCBI Taxonomy" id="363867"/>
    <lineage>
        <taxon>Bacteria</taxon>
        <taxon>Bacillati</taxon>
        <taxon>Actinomycetota</taxon>
        <taxon>Actinomycetes</taxon>
        <taxon>Propionibacteriales</taxon>
        <taxon>Nocardioidaceae</taxon>
        <taxon>Aeromicrobium</taxon>
    </lineage>
</organism>
<evidence type="ECO:0000256" key="3">
    <source>
        <dbReference type="ARBA" id="ARBA00018111"/>
    </source>
</evidence>
<evidence type="ECO:0000256" key="4">
    <source>
        <dbReference type="ARBA" id="ARBA00022490"/>
    </source>
</evidence>
<dbReference type="InterPro" id="IPR036388">
    <property type="entry name" value="WH-like_DNA-bd_sf"/>
</dbReference>
<evidence type="ECO:0000256" key="5">
    <source>
        <dbReference type="HAMAP-Rule" id="MF_01114"/>
    </source>
</evidence>
<keyword evidence="10" id="KW-1185">Reference proteome</keyword>
<dbReference type="EMBL" id="SDPQ02000002">
    <property type="protein sequence ID" value="KAA1398141.1"/>
    <property type="molecule type" value="Genomic_DNA"/>
</dbReference>
<keyword evidence="4 5" id="KW-0963">Cytoplasm</keyword>
<evidence type="ECO:0000256" key="2">
    <source>
        <dbReference type="ARBA" id="ARBA00009695"/>
    </source>
</evidence>
<feature type="domain" description="RecX second three-helical" evidence="6">
    <location>
        <begin position="64"/>
        <end position="105"/>
    </location>
</feature>
<evidence type="ECO:0000313" key="10">
    <source>
        <dbReference type="Proteomes" id="UP000380867"/>
    </source>
</evidence>
<protein>
    <recommendedName>
        <fullName evidence="3 5">Regulatory protein RecX</fullName>
    </recommendedName>
</protein>